<dbReference type="HOGENOM" id="CLU_1843943_0_0_11"/>
<dbReference type="KEGG" id="sct:SCAT_0611"/>
<dbReference type="AlphaFoldDB" id="F8JT51"/>
<keyword evidence="3" id="KW-1185">Reference proteome</keyword>
<dbReference type="KEGG" id="scy:SCATT_06200"/>
<feature type="region of interest" description="Disordered" evidence="1">
    <location>
        <begin position="63"/>
        <end position="88"/>
    </location>
</feature>
<dbReference type="PATRIC" id="fig|1003195.11.peg.2227"/>
<sequence>MTIRHPPTVAQLLNLADRAERRGLTAAEAARLRAGLRDLASEQAAAVATVAELRNANGRLRTRLRRKAAPRRPPGRPTMPTNPGKDTDAAVRRATELGYHWLHIPAKRAAGAAVLAALTNNESPPGDLPEPIPGRHQRH</sequence>
<organism evidence="2 3">
    <name type="scientific">Streptantibioticus cattleyicolor (strain ATCC 35852 / DSM 46488 / JCM 4925 / NBRC 14057 / NRRL 8057)</name>
    <name type="common">Streptomyces cattleya</name>
    <dbReference type="NCBI Taxonomy" id="1003195"/>
    <lineage>
        <taxon>Bacteria</taxon>
        <taxon>Bacillati</taxon>
        <taxon>Actinomycetota</taxon>
        <taxon>Actinomycetes</taxon>
        <taxon>Kitasatosporales</taxon>
        <taxon>Streptomycetaceae</taxon>
        <taxon>Streptantibioticus</taxon>
    </lineage>
</organism>
<dbReference type="eggNOG" id="ENOG5032540">
    <property type="taxonomic scope" value="Bacteria"/>
</dbReference>
<reference evidence="3" key="1">
    <citation type="submission" date="2011-12" db="EMBL/GenBank/DDBJ databases">
        <title>Complete genome sequence of Streptomyces cattleya strain DSM 46488.</title>
        <authorList>
            <person name="Ou H.-Y."/>
            <person name="Li P."/>
            <person name="Zhao C."/>
            <person name="O'Hagan D."/>
            <person name="Deng Z."/>
        </authorList>
    </citation>
    <scope>NUCLEOTIDE SEQUENCE [LARGE SCALE GENOMIC DNA]</scope>
    <source>
        <strain evidence="3">ATCC 35852 / DSM 46488 / JCM 4925 / NBRC 14057 / NRRL 8057</strain>
    </source>
</reference>
<dbReference type="EMBL" id="CP003219">
    <property type="protein sequence ID" value="AEW92991.1"/>
    <property type="molecule type" value="Genomic_DNA"/>
</dbReference>
<dbReference type="Proteomes" id="UP000007842">
    <property type="component" value="Chromosome"/>
</dbReference>
<proteinExistence type="predicted"/>
<evidence type="ECO:0000256" key="1">
    <source>
        <dbReference type="SAM" id="MobiDB-lite"/>
    </source>
</evidence>
<feature type="compositionally biased region" description="Basic residues" evidence="1">
    <location>
        <begin position="63"/>
        <end position="74"/>
    </location>
</feature>
<accession>G8WTA8</accession>
<evidence type="ECO:0000313" key="3">
    <source>
        <dbReference type="Proteomes" id="UP000007842"/>
    </source>
</evidence>
<feature type="region of interest" description="Disordered" evidence="1">
    <location>
        <begin position="118"/>
        <end position="139"/>
    </location>
</feature>
<gene>
    <name evidence="2" type="ordered locus">SCATT_06200</name>
</gene>
<protein>
    <submittedName>
        <fullName evidence="2">Uncharacterized protein</fullName>
    </submittedName>
</protein>
<accession>F8JT51</accession>
<name>F8JT51_STREN</name>
<evidence type="ECO:0000313" key="2">
    <source>
        <dbReference type="EMBL" id="AEW92991.1"/>
    </source>
</evidence>